<dbReference type="Gene3D" id="3.60.20.30">
    <property type="entry name" value="(Glycosyl)asparaginase"/>
    <property type="match status" value="1"/>
</dbReference>
<feature type="binding site" evidence="6">
    <location>
        <begin position="268"/>
        <end position="271"/>
    </location>
    <ligand>
        <name>substrate</name>
    </ligand>
</feature>
<dbReference type="PANTHER" id="PTHR10188">
    <property type="entry name" value="L-ASPARAGINASE"/>
    <property type="match status" value="1"/>
</dbReference>
<evidence type="ECO:0000313" key="10">
    <source>
        <dbReference type="Proteomes" id="UP000183685"/>
    </source>
</evidence>
<evidence type="ECO:0000256" key="1">
    <source>
        <dbReference type="ARBA" id="ARBA00022670"/>
    </source>
</evidence>
<evidence type="ECO:0000256" key="5">
    <source>
        <dbReference type="PIRSR" id="PIRSR600246-1"/>
    </source>
</evidence>
<feature type="site" description="Cleavage; by autolysis" evidence="7">
    <location>
        <begin position="216"/>
        <end position="217"/>
    </location>
</feature>
<feature type="active site" description="Nucleophile" evidence="5">
    <location>
        <position position="217"/>
    </location>
</feature>
<evidence type="ECO:0000313" key="9">
    <source>
        <dbReference type="EMBL" id="SDE39076.1"/>
    </source>
</evidence>
<dbReference type="EMBL" id="FNAK01000006">
    <property type="protein sequence ID" value="SDE39076.1"/>
    <property type="molecule type" value="Genomic_DNA"/>
</dbReference>
<evidence type="ECO:0000256" key="2">
    <source>
        <dbReference type="ARBA" id="ARBA00022801"/>
    </source>
</evidence>
<dbReference type="OrthoDB" id="9780217at2"/>
<dbReference type="GO" id="GO:0016811">
    <property type="term" value="F:hydrolase activity, acting on carbon-nitrogen (but not peptide) bonds, in linear amides"/>
    <property type="evidence" value="ECO:0007669"/>
    <property type="project" value="UniProtKB-ARBA"/>
</dbReference>
<proteinExistence type="predicted"/>
<name>A0A1G7CK69_9PROT</name>
<dbReference type="Pfam" id="PF01112">
    <property type="entry name" value="Asparaginase_2"/>
    <property type="match status" value="1"/>
</dbReference>
<keyword evidence="1" id="KW-0645">Protease</keyword>
<gene>
    <name evidence="9" type="ORF">SAMN04488071_2815</name>
</gene>
<sequence length="351" mass="36783">MWYKKVVAAVAIVTLGACMSETPEKPEYALVIHGGAGTITPDKLTPELEAEIRADLMAALTAGEAVLKDGGEALDAVTAAIQVMENSPHFNAGRGAVFTAEGKNEMDSSIMDGRTLDAGAVSGVRNIRNPILLARAVMEKSPHVMMQAHGAEAFAATQGIETADDTYFHTDHRWSQYEDAKAKKAGPMLDHDGKPAEGADATSSADDGLNGDYKFGTVGAVALDRDGNLAAGTSTGGMTYKMHGRVGDSPIIGAGTYANNESCAVSATGHGEYFIRATVARNICALMEYADLSLQQAADRMVMDQLVKMGGDGGIIAVDKDGNMSMTFNTLGMFRGTVSSKTEAGVAIYKD</sequence>
<accession>A0A1G7CK69</accession>
<dbReference type="PANTHER" id="PTHR10188:SF6">
    <property type="entry name" value="N(4)-(BETA-N-ACETYLGLUCOSAMINYL)-L-ASPARAGINASE"/>
    <property type="match status" value="1"/>
</dbReference>
<evidence type="ECO:0000256" key="7">
    <source>
        <dbReference type="PIRSR" id="PIRSR600246-3"/>
    </source>
</evidence>
<dbReference type="Proteomes" id="UP000183685">
    <property type="component" value="Unassembled WGS sequence"/>
</dbReference>
<dbReference type="RefSeq" id="WP_074519462.1">
    <property type="nucleotide sequence ID" value="NZ_FNAK01000006.1"/>
</dbReference>
<dbReference type="SUPFAM" id="SSF56235">
    <property type="entry name" value="N-terminal nucleophile aminohydrolases (Ntn hydrolases)"/>
    <property type="match status" value="1"/>
</dbReference>
<dbReference type="AlphaFoldDB" id="A0A1G7CK69"/>
<protein>
    <recommendedName>
        <fullName evidence="4">Isoaspartyl peptidase</fullName>
    </recommendedName>
</protein>
<keyword evidence="2" id="KW-0378">Hydrolase</keyword>
<reference evidence="9 10" key="1">
    <citation type="submission" date="2016-10" db="EMBL/GenBank/DDBJ databases">
        <authorList>
            <person name="de Groot N.N."/>
        </authorList>
    </citation>
    <scope>NUCLEOTIDE SEQUENCE [LARGE SCALE GENOMIC DNA]</scope>
    <source>
        <strain evidence="9 10">CGMCC 1.9109</strain>
    </source>
</reference>
<feature type="region of interest" description="Disordered" evidence="8">
    <location>
        <begin position="179"/>
        <end position="205"/>
    </location>
</feature>
<evidence type="ECO:0000256" key="6">
    <source>
        <dbReference type="PIRSR" id="PIRSR600246-2"/>
    </source>
</evidence>
<dbReference type="InterPro" id="IPR029055">
    <property type="entry name" value="Ntn_hydrolases_N"/>
</dbReference>
<keyword evidence="10" id="KW-1185">Reference proteome</keyword>
<feature type="binding site" evidence="6">
    <location>
        <begin position="245"/>
        <end position="248"/>
    </location>
    <ligand>
        <name>substrate</name>
    </ligand>
</feature>
<dbReference type="PROSITE" id="PS51257">
    <property type="entry name" value="PROKAR_LIPOPROTEIN"/>
    <property type="match status" value="1"/>
</dbReference>
<dbReference type="GO" id="GO:0008233">
    <property type="term" value="F:peptidase activity"/>
    <property type="evidence" value="ECO:0007669"/>
    <property type="project" value="UniProtKB-KW"/>
</dbReference>
<dbReference type="CDD" id="cd04701">
    <property type="entry name" value="Asparaginase_2"/>
    <property type="match status" value="1"/>
</dbReference>
<organism evidence="9 10">
    <name type="scientific">Kordiimonas lacus</name>
    <dbReference type="NCBI Taxonomy" id="637679"/>
    <lineage>
        <taxon>Bacteria</taxon>
        <taxon>Pseudomonadati</taxon>
        <taxon>Pseudomonadota</taxon>
        <taxon>Alphaproteobacteria</taxon>
        <taxon>Kordiimonadales</taxon>
        <taxon>Kordiimonadaceae</taxon>
        <taxon>Kordiimonas</taxon>
    </lineage>
</organism>
<evidence type="ECO:0000256" key="4">
    <source>
        <dbReference type="ARBA" id="ARBA00069124"/>
    </source>
</evidence>
<dbReference type="GO" id="GO:0006508">
    <property type="term" value="P:proteolysis"/>
    <property type="evidence" value="ECO:0007669"/>
    <property type="project" value="UniProtKB-KW"/>
</dbReference>
<dbReference type="InterPro" id="IPR000246">
    <property type="entry name" value="Peptidase_T2"/>
</dbReference>
<evidence type="ECO:0000256" key="3">
    <source>
        <dbReference type="ARBA" id="ARBA00022813"/>
    </source>
</evidence>
<dbReference type="STRING" id="637679.GCA_001550055_03106"/>
<keyword evidence="3" id="KW-0068">Autocatalytic cleavage</keyword>
<dbReference type="FunFam" id="3.60.20.30:FF:000001">
    <property type="entry name" value="Isoaspartyl peptidase/L-asparaginase"/>
    <property type="match status" value="1"/>
</dbReference>
<evidence type="ECO:0000256" key="8">
    <source>
        <dbReference type="SAM" id="MobiDB-lite"/>
    </source>
</evidence>